<dbReference type="Proteomes" id="UP000678276">
    <property type="component" value="Unassembled WGS sequence"/>
</dbReference>
<keyword evidence="3" id="KW-1185">Reference proteome</keyword>
<gene>
    <name evidence="2" type="ORF">J6595_05680</name>
</gene>
<sequence>MTDGETFGRPVLDIAGLEKAFGSNRVLKSVDMTVAAGERSPPRTDSSRGGLWPESSPARCRRIATLTAPPPRRPAAPRRKVVWKSRFS</sequence>
<feature type="region of interest" description="Disordered" evidence="1">
    <location>
        <begin position="36"/>
        <end position="88"/>
    </location>
</feature>
<evidence type="ECO:0000313" key="3">
    <source>
        <dbReference type="Proteomes" id="UP000678276"/>
    </source>
</evidence>
<organism evidence="2 3">
    <name type="scientific">Jiella mangrovi</name>
    <dbReference type="NCBI Taxonomy" id="2821407"/>
    <lineage>
        <taxon>Bacteria</taxon>
        <taxon>Pseudomonadati</taxon>
        <taxon>Pseudomonadota</taxon>
        <taxon>Alphaproteobacteria</taxon>
        <taxon>Hyphomicrobiales</taxon>
        <taxon>Aurantimonadaceae</taxon>
        <taxon>Jiella</taxon>
    </lineage>
</organism>
<feature type="compositionally biased region" description="Basic residues" evidence="1">
    <location>
        <begin position="75"/>
        <end position="88"/>
    </location>
</feature>
<comment type="caution">
    <text evidence="2">The sequence shown here is derived from an EMBL/GenBank/DDBJ whole genome shotgun (WGS) entry which is preliminary data.</text>
</comment>
<evidence type="ECO:0000256" key="1">
    <source>
        <dbReference type="SAM" id="MobiDB-lite"/>
    </source>
</evidence>
<proteinExistence type="predicted"/>
<dbReference type="RefSeq" id="WP_209593494.1">
    <property type="nucleotide sequence ID" value="NZ_JAGJCF010000003.1"/>
</dbReference>
<name>A0ABS4BFW3_9HYPH</name>
<protein>
    <submittedName>
        <fullName evidence="2">Uncharacterized protein</fullName>
    </submittedName>
</protein>
<accession>A0ABS4BFW3</accession>
<dbReference type="EMBL" id="JAGJCF010000003">
    <property type="protein sequence ID" value="MBP0615066.1"/>
    <property type="molecule type" value="Genomic_DNA"/>
</dbReference>
<reference evidence="2 3" key="1">
    <citation type="submission" date="2021-04" db="EMBL/GenBank/DDBJ databases">
        <title>Whole genome sequence of Jiella sp. KSK16Y-1.</title>
        <authorList>
            <person name="Tuo L."/>
        </authorList>
    </citation>
    <scope>NUCLEOTIDE SEQUENCE [LARGE SCALE GENOMIC DNA]</scope>
    <source>
        <strain evidence="2 3">KSK16Y-1</strain>
    </source>
</reference>
<evidence type="ECO:0000313" key="2">
    <source>
        <dbReference type="EMBL" id="MBP0615066.1"/>
    </source>
</evidence>